<comment type="caution">
    <text evidence="1">The sequence shown here is derived from an EMBL/GenBank/DDBJ whole genome shotgun (WGS) entry which is preliminary data.</text>
</comment>
<protein>
    <submittedName>
        <fullName evidence="1">Uncharacterized protein</fullName>
    </submittedName>
</protein>
<reference evidence="1 2" key="1">
    <citation type="submission" date="2021-06" db="EMBL/GenBank/DDBJ databases">
        <title>Caerostris darwini draft genome.</title>
        <authorList>
            <person name="Kono N."/>
            <person name="Arakawa K."/>
        </authorList>
    </citation>
    <scope>NUCLEOTIDE SEQUENCE [LARGE SCALE GENOMIC DNA]</scope>
</reference>
<gene>
    <name evidence="1" type="ORF">CDAR_576321</name>
</gene>
<evidence type="ECO:0000313" key="2">
    <source>
        <dbReference type="Proteomes" id="UP001054837"/>
    </source>
</evidence>
<accession>A0AAV4V789</accession>
<keyword evidence="2" id="KW-1185">Reference proteome</keyword>
<dbReference type="AlphaFoldDB" id="A0AAV4V789"/>
<dbReference type="Proteomes" id="UP001054837">
    <property type="component" value="Unassembled WGS sequence"/>
</dbReference>
<dbReference type="EMBL" id="BPLQ01012473">
    <property type="protein sequence ID" value="GIY65806.1"/>
    <property type="molecule type" value="Genomic_DNA"/>
</dbReference>
<organism evidence="1 2">
    <name type="scientific">Caerostris darwini</name>
    <dbReference type="NCBI Taxonomy" id="1538125"/>
    <lineage>
        <taxon>Eukaryota</taxon>
        <taxon>Metazoa</taxon>
        <taxon>Ecdysozoa</taxon>
        <taxon>Arthropoda</taxon>
        <taxon>Chelicerata</taxon>
        <taxon>Arachnida</taxon>
        <taxon>Araneae</taxon>
        <taxon>Araneomorphae</taxon>
        <taxon>Entelegynae</taxon>
        <taxon>Araneoidea</taxon>
        <taxon>Araneidae</taxon>
        <taxon>Caerostris</taxon>
    </lineage>
</organism>
<name>A0AAV4V789_9ARAC</name>
<evidence type="ECO:0000313" key="1">
    <source>
        <dbReference type="EMBL" id="GIY65806.1"/>
    </source>
</evidence>
<sequence length="135" mass="15286">MSHLPLEESSARVGRTGPSGRCLGHNRKMHALIFKYTWKFSDQSIFQPNCLFLQMSFGAIAFYIANSRSHCSSVLLKIVSNFDELQLGYWPAALKHKALSSRERGTKSYFESKKITLENVRQRVISSSSLVNSLL</sequence>
<proteinExistence type="predicted"/>